<feature type="signal peptide" evidence="1">
    <location>
        <begin position="1"/>
        <end position="24"/>
    </location>
</feature>
<name>A0A1E1WIR7_PECGO</name>
<dbReference type="PANTHER" id="PTHR15360">
    <property type="entry name" value="PLATELET-DERIVED GROWTH FACTOR RECEPTOR LIKE"/>
    <property type="match status" value="1"/>
</dbReference>
<feature type="chain" id="PRO_5009115421" description="Ig-like domain-containing protein" evidence="1">
    <location>
        <begin position="25"/>
        <end position="186"/>
    </location>
</feature>
<proteinExistence type="predicted"/>
<dbReference type="Gene3D" id="2.60.40.10">
    <property type="entry name" value="Immunoglobulins"/>
    <property type="match status" value="1"/>
</dbReference>
<accession>A0A1E1WIR7</accession>
<keyword evidence="1" id="KW-0732">Signal</keyword>
<dbReference type="OrthoDB" id="6077854at2759"/>
<evidence type="ECO:0008006" key="3">
    <source>
        <dbReference type="Google" id="ProtNLM"/>
    </source>
</evidence>
<dbReference type="AlphaFoldDB" id="A0A1E1WIR7"/>
<organism evidence="2">
    <name type="scientific">Pectinophora gossypiella</name>
    <name type="common">Cotton pink bollworm</name>
    <name type="synonym">Depressaria gossypiella</name>
    <dbReference type="NCBI Taxonomy" id="13191"/>
    <lineage>
        <taxon>Eukaryota</taxon>
        <taxon>Metazoa</taxon>
        <taxon>Ecdysozoa</taxon>
        <taxon>Arthropoda</taxon>
        <taxon>Hexapoda</taxon>
        <taxon>Insecta</taxon>
        <taxon>Pterygota</taxon>
        <taxon>Neoptera</taxon>
        <taxon>Endopterygota</taxon>
        <taxon>Lepidoptera</taxon>
        <taxon>Glossata</taxon>
        <taxon>Ditrysia</taxon>
        <taxon>Gelechioidea</taxon>
        <taxon>Gelechiidae</taxon>
        <taxon>Apatetrinae</taxon>
        <taxon>Pectinophora</taxon>
    </lineage>
</organism>
<dbReference type="InterPro" id="IPR013783">
    <property type="entry name" value="Ig-like_fold"/>
</dbReference>
<sequence>MIAERRLLWSVMTGVLLIAPNTAADVQQIHGPVIINPSKSEIILQTGQNFTLICTSNRQVQFKQQEIPEEITGNFYTEERNETSEDGSEYRAFLDLYNVDQFAVGYYACFDDTVDSAELLRDVVEEPNNTAHVSYIYVYVNGSTLFAPMRSLVVATGDSKFLVECKPTSPEIKVQLTLFTDITFVS</sequence>
<reference evidence="2" key="1">
    <citation type="submission" date="2015-09" db="EMBL/GenBank/DDBJ databases">
        <title>De novo assembly of Pectinophora gossypiella (Pink Bollworm) gut transcriptome.</title>
        <authorList>
            <person name="Tassone E.E."/>
        </authorList>
    </citation>
    <scope>NUCLEOTIDE SEQUENCE</scope>
</reference>
<dbReference type="InterPro" id="IPR042495">
    <property type="entry name" value="PDGFRL"/>
</dbReference>
<gene>
    <name evidence="2" type="ORF">g.14268</name>
</gene>
<protein>
    <recommendedName>
        <fullName evidence="3">Ig-like domain-containing protein</fullName>
    </recommendedName>
</protein>
<evidence type="ECO:0000256" key="1">
    <source>
        <dbReference type="SAM" id="SignalP"/>
    </source>
</evidence>
<dbReference type="EMBL" id="GDQN01004182">
    <property type="protein sequence ID" value="JAT86872.1"/>
    <property type="molecule type" value="Transcribed_RNA"/>
</dbReference>
<evidence type="ECO:0000313" key="2">
    <source>
        <dbReference type="EMBL" id="JAT86872.1"/>
    </source>
</evidence>
<dbReference type="PANTHER" id="PTHR15360:SF4">
    <property type="entry name" value="PROTEIN KINASE DOMAIN-CONTAINING PROTEIN"/>
    <property type="match status" value="1"/>
</dbReference>